<sequence length="670" mass="77114">MEVDPCLHLEDSIPIVNFSQVEQEAGGQEAASDGDDFIFQRETHRLDDPFSPTTHYLEAENYERIYNLSWDEGWPKMLEDESEIPPGVFRFLGRTKNGGWRNPGKHTHLTGVQVKAPGSWFEELGQNGQMIRIRGPAFMALDHVFPWRDKQFELLDTDDVPSRKGVRVLQPAIGVRVPDLLEWRERPICDWMAWNEGWFVVDVGRGRRVRPTHYCMRNGGGVLSSPGAWIVEGSCSRKGPWSAVDMRGFDFDIETVSFEEKYFERAKSRQYVFPKDNEKGGFKEPEDGYIIPKSHCSIVWRTTDIEKDWYRFIRVTQFKAMDCFTKRMFVQGFELYGELKMGCDEIEREEEVNPQELTDEENNLLAEEVEIALKKKVVTWDPKDLIDRERQKALEERFERITEEALKAGQRQQVDISPQDEEEVQGKDNELGQMSASEILYVVWESEDFQRAVQDVIHWLKGCKDSVSTVRSWLRTASSHTTQNVDKTCKLLDKLLQASAITASQLSEAVSDPETVDIISSDNPHLLKSLNSMLVAHSMPTITSPEDDEGGGAGDDLEEEMELLRQLRLSRSKGRTQEQQQQQGWEEEEERGEEEEKDGEDNDLEREEQPDGEDEQEWQEEEEEEEEWREQGERQFARGKEGKKAESSELERTSSTEPSDDTSTVGGEGS</sequence>
<dbReference type="EMBL" id="JH993001">
    <property type="protein sequence ID" value="EKX45045.1"/>
    <property type="molecule type" value="Genomic_DNA"/>
</dbReference>
<feature type="compositionally biased region" description="Acidic residues" evidence="1">
    <location>
        <begin position="585"/>
        <end position="628"/>
    </location>
</feature>
<evidence type="ECO:0000313" key="2">
    <source>
        <dbReference type="EMBL" id="EKX45045.1"/>
    </source>
</evidence>
<dbReference type="KEGG" id="gtt:GUITHDRAFT_109088"/>
<proteinExistence type="predicted"/>
<dbReference type="PaxDb" id="55529-EKX45045"/>
<feature type="compositionally biased region" description="Low complexity" evidence="1">
    <location>
        <begin position="655"/>
        <end position="664"/>
    </location>
</feature>
<accession>L1JAC7</accession>
<feature type="compositionally biased region" description="Basic and acidic residues" evidence="1">
    <location>
        <begin position="629"/>
        <end position="654"/>
    </location>
</feature>
<dbReference type="Proteomes" id="UP000011087">
    <property type="component" value="Unassembled WGS sequence"/>
</dbReference>
<dbReference type="RefSeq" id="XP_005832025.1">
    <property type="nucleotide sequence ID" value="XM_005831968.1"/>
</dbReference>
<protein>
    <submittedName>
        <fullName evidence="2 3">Uncharacterized protein</fullName>
    </submittedName>
</protein>
<dbReference type="EnsemblProtists" id="EKX45045">
    <property type="protein sequence ID" value="EKX45045"/>
    <property type="gene ID" value="GUITHDRAFT_109088"/>
</dbReference>
<dbReference type="AlphaFoldDB" id="L1JAC7"/>
<reference evidence="2 4" key="1">
    <citation type="journal article" date="2012" name="Nature">
        <title>Algal genomes reveal evolutionary mosaicism and the fate of nucleomorphs.</title>
        <authorList>
            <consortium name="DOE Joint Genome Institute"/>
            <person name="Curtis B.A."/>
            <person name="Tanifuji G."/>
            <person name="Burki F."/>
            <person name="Gruber A."/>
            <person name="Irimia M."/>
            <person name="Maruyama S."/>
            <person name="Arias M.C."/>
            <person name="Ball S.G."/>
            <person name="Gile G.H."/>
            <person name="Hirakawa Y."/>
            <person name="Hopkins J.F."/>
            <person name="Kuo A."/>
            <person name="Rensing S.A."/>
            <person name="Schmutz J."/>
            <person name="Symeonidi A."/>
            <person name="Elias M."/>
            <person name="Eveleigh R.J."/>
            <person name="Herman E.K."/>
            <person name="Klute M.J."/>
            <person name="Nakayama T."/>
            <person name="Obornik M."/>
            <person name="Reyes-Prieto A."/>
            <person name="Armbrust E.V."/>
            <person name="Aves S.J."/>
            <person name="Beiko R.G."/>
            <person name="Coutinho P."/>
            <person name="Dacks J.B."/>
            <person name="Durnford D.G."/>
            <person name="Fast N.M."/>
            <person name="Green B.R."/>
            <person name="Grisdale C.J."/>
            <person name="Hempel F."/>
            <person name="Henrissat B."/>
            <person name="Hoppner M.P."/>
            <person name="Ishida K."/>
            <person name="Kim E."/>
            <person name="Koreny L."/>
            <person name="Kroth P.G."/>
            <person name="Liu Y."/>
            <person name="Malik S.B."/>
            <person name="Maier U.G."/>
            <person name="McRose D."/>
            <person name="Mock T."/>
            <person name="Neilson J.A."/>
            <person name="Onodera N.T."/>
            <person name="Poole A.M."/>
            <person name="Pritham E.J."/>
            <person name="Richards T.A."/>
            <person name="Rocap G."/>
            <person name="Roy S.W."/>
            <person name="Sarai C."/>
            <person name="Schaack S."/>
            <person name="Shirato S."/>
            <person name="Slamovits C.H."/>
            <person name="Spencer D.F."/>
            <person name="Suzuki S."/>
            <person name="Worden A.Z."/>
            <person name="Zauner S."/>
            <person name="Barry K."/>
            <person name="Bell C."/>
            <person name="Bharti A.K."/>
            <person name="Crow J.A."/>
            <person name="Grimwood J."/>
            <person name="Kramer R."/>
            <person name="Lindquist E."/>
            <person name="Lucas S."/>
            <person name="Salamov A."/>
            <person name="McFadden G.I."/>
            <person name="Lane C.E."/>
            <person name="Keeling P.J."/>
            <person name="Gray M.W."/>
            <person name="Grigoriev I.V."/>
            <person name="Archibald J.M."/>
        </authorList>
    </citation>
    <scope>NUCLEOTIDE SEQUENCE</scope>
    <source>
        <strain evidence="2 4">CCMP2712</strain>
    </source>
</reference>
<name>L1JAC7_GUITC</name>
<dbReference type="HOGENOM" id="CLU_410196_0_0_1"/>
<evidence type="ECO:0000313" key="3">
    <source>
        <dbReference type="EnsemblProtists" id="EKX45045"/>
    </source>
</evidence>
<keyword evidence="4" id="KW-1185">Reference proteome</keyword>
<evidence type="ECO:0000256" key="1">
    <source>
        <dbReference type="SAM" id="MobiDB-lite"/>
    </source>
</evidence>
<gene>
    <name evidence="2" type="ORF">GUITHDRAFT_109088</name>
</gene>
<reference evidence="3" key="3">
    <citation type="submission" date="2016-03" db="UniProtKB">
        <authorList>
            <consortium name="EnsemblProtists"/>
        </authorList>
    </citation>
    <scope>IDENTIFICATION</scope>
</reference>
<dbReference type="GeneID" id="17301619"/>
<reference evidence="4" key="2">
    <citation type="submission" date="2012-11" db="EMBL/GenBank/DDBJ databases">
        <authorList>
            <person name="Kuo A."/>
            <person name="Curtis B.A."/>
            <person name="Tanifuji G."/>
            <person name="Burki F."/>
            <person name="Gruber A."/>
            <person name="Irimia M."/>
            <person name="Maruyama S."/>
            <person name="Arias M.C."/>
            <person name="Ball S.G."/>
            <person name="Gile G.H."/>
            <person name="Hirakawa Y."/>
            <person name="Hopkins J.F."/>
            <person name="Rensing S.A."/>
            <person name="Schmutz J."/>
            <person name="Symeonidi A."/>
            <person name="Elias M."/>
            <person name="Eveleigh R.J."/>
            <person name="Herman E.K."/>
            <person name="Klute M.J."/>
            <person name="Nakayama T."/>
            <person name="Obornik M."/>
            <person name="Reyes-Prieto A."/>
            <person name="Armbrust E.V."/>
            <person name="Aves S.J."/>
            <person name="Beiko R.G."/>
            <person name="Coutinho P."/>
            <person name="Dacks J.B."/>
            <person name="Durnford D.G."/>
            <person name="Fast N.M."/>
            <person name="Green B.R."/>
            <person name="Grisdale C."/>
            <person name="Hempe F."/>
            <person name="Henrissat B."/>
            <person name="Hoppner M.P."/>
            <person name="Ishida K.-I."/>
            <person name="Kim E."/>
            <person name="Koreny L."/>
            <person name="Kroth P.G."/>
            <person name="Liu Y."/>
            <person name="Malik S.-B."/>
            <person name="Maier U.G."/>
            <person name="McRose D."/>
            <person name="Mock T."/>
            <person name="Neilson J.A."/>
            <person name="Onodera N.T."/>
            <person name="Poole A.M."/>
            <person name="Pritham E.J."/>
            <person name="Richards T.A."/>
            <person name="Rocap G."/>
            <person name="Roy S.W."/>
            <person name="Sarai C."/>
            <person name="Schaack S."/>
            <person name="Shirato S."/>
            <person name="Slamovits C.H."/>
            <person name="Spencer D.F."/>
            <person name="Suzuki S."/>
            <person name="Worden A.Z."/>
            <person name="Zauner S."/>
            <person name="Barry K."/>
            <person name="Bell C."/>
            <person name="Bharti A.K."/>
            <person name="Crow J.A."/>
            <person name="Grimwood J."/>
            <person name="Kramer R."/>
            <person name="Lindquist E."/>
            <person name="Lucas S."/>
            <person name="Salamov A."/>
            <person name="McFadden G.I."/>
            <person name="Lane C.E."/>
            <person name="Keeling P.J."/>
            <person name="Gray M.W."/>
            <person name="Grigoriev I.V."/>
            <person name="Archibald J.M."/>
        </authorList>
    </citation>
    <scope>NUCLEOTIDE SEQUENCE</scope>
    <source>
        <strain evidence="4">CCMP2712</strain>
    </source>
</reference>
<organism evidence="2">
    <name type="scientific">Guillardia theta (strain CCMP2712)</name>
    <name type="common">Cryptophyte</name>
    <dbReference type="NCBI Taxonomy" id="905079"/>
    <lineage>
        <taxon>Eukaryota</taxon>
        <taxon>Cryptophyceae</taxon>
        <taxon>Pyrenomonadales</taxon>
        <taxon>Geminigeraceae</taxon>
        <taxon>Guillardia</taxon>
    </lineage>
</organism>
<evidence type="ECO:0000313" key="4">
    <source>
        <dbReference type="Proteomes" id="UP000011087"/>
    </source>
</evidence>
<feature type="region of interest" description="Disordered" evidence="1">
    <location>
        <begin position="568"/>
        <end position="670"/>
    </location>
</feature>